<proteinExistence type="predicted"/>
<protein>
    <submittedName>
        <fullName evidence="1">Uncharacterized protein</fullName>
    </submittedName>
</protein>
<organism evidence="1">
    <name type="scientific">Dunaliella tertiolecta</name>
    <name type="common">Green alga</name>
    <dbReference type="NCBI Taxonomy" id="3047"/>
    <lineage>
        <taxon>Eukaryota</taxon>
        <taxon>Viridiplantae</taxon>
        <taxon>Chlorophyta</taxon>
        <taxon>core chlorophytes</taxon>
        <taxon>Chlorophyceae</taxon>
        <taxon>CS clade</taxon>
        <taxon>Chlamydomonadales</taxon>
        <taxon>Dunaliellaceae</taxon>
        <taxon>Dunaliella</taxon>
    </lineage>
</organism>
<evidence type="ECO:0000313" key="1">
    <source>
        <dbReference type="EMBL" id="CAE0496691.1"/>
    </source>
</evidence>
<accession>A0A7S3QY13</accession>
<reference evidence="1" key="1">
    <citation type="submission" date="2021-01" db="EMBL/GenBank/DDBJ databases">
        <authorList>
            <person name="Corre E."/>
            <person name="Pelletier E."/>
            <person name="Niang G."/>
            <person name="Scheremetjew M."/>
            <person name="Finn R."/>
            <person name="Kale V."/>
            <person name="Holt S."/>
            <person name="Cochrane G."/>
            <person name="Meng A."/>
            <person name="Brown T."/>
            <person name="Cohen L."/>
        </authorList>
    </citation>
    <scope>NUCLEOTIDE SEQUENCE</scope>
    <source>
        <strain evidence="1">CCMP1320</strain>
    </source>
</reference>
<sequence length="117" mass="12794">MNSLLSCVPQSKWFWPFVLLYCAPLTKNWLCASFCMEAQGYEDYDLGEDDGVLPTYVARGPLGSSCAPGSGLGSRADDERVRAATAAEDAEMRHRVALYDARVRAQESCVDSGRGHV</sequence>
<name>A0A7S3QY13_DUNTE</name>
<gene>
    <name evidence="1" type="ORF">DTER00134_LOCUS11764</name>
</gene>
<dbReference type="EMBL" id="HBIP01019819">
    <property type="protein sequence ID" value="CAE0496691.1"/>
    <property type="molecule type" value="Transcribed_RNA"/>
</dbReference>
<dbReference type="AlphaFoldDB" id="A0A7S3QY13"/>